<accession>A0A1J3GYU3</accession>
<organism evidence="1">
    <name type="scientific">Noccaea caerulescens</name>
    <name type="common">Alpine penny-cress</name>
    <name type="synonym">Thlaspi caerulescens</name>
    <dbReference type="NCBI Taxonomy" id="107243"/>
    <lineage>
        <taxon>Eukaryota</taxon>
        <taxon>Viridiplantae</taxon>
        <taxon>Streptophyta</taxon>
        <taxon>Embryophyta</taxon>
        <taxon>Tracheophyta</taxon>
        <taxon>Spermatophyta</taxon>
        <taxon>Magnoliopsida</taxon>
        <taxon>eudicotyledons</taxon>
        <taxon>Gunneridae</taxon>
        <taxon>Pentapetalae</taxon>
        <taxon>rosids</taxon>
        <taxon>malvids</taxon>
        <taxon>Brassicales</taxon>
        <taxon>Brassicaceae</taxon>
        <taxon>Coluteocarpeae</taxon>
        <taxon>Noccaea</taxon>
    </lineage>
</organism>
<sequence length="301" mass="33931">MSLVRYLSLRSVLNARRYRSSYPCHILLRSRRDEEEDASRQFPEIRSYHSFIQHRGSLIGGCSGFSRNRSPFQSPAIPSCRTISTFAFSGSSGTVEILADWVLKSAVSNVHALHSVADALSSLQHLIALLHSFTFSQWWVCIIVTSLLIRGVTIPVMIDWLNNIAKFFNSLGSHTASAQGEVLDQVSLLSKSRSVMYTMLEKEYLGVKGSIFGKGIQVPIFWLSKEELKQNMVGILVSCLRGKNFSAELIKNGVLSKGRLVVVVGDGFGLEIQMFDLDFSLILRRRQDQKEVHKYHQYLLE</sequence>
<evidence type="ECO:0000313" key="1">
    <source>
        <dbReference type="EMBL" id="JAU61299.1"/>
    </source>
</evidence>
<proteinExistence type="predicted"/>
<gene>
    <name evidence="1" type="ORF">LE_TR15338_c0_g1_i1_g.48053</name>
</gene>
<dbReference type="EMBL" id="GEVL01016042">
    <property type="protein sequence ID" value="JAU61299.1"/>
    <property type="molecule type" value="Transcribed_RNA"/>
</dbReference>
<protein>
    <submittedName>
        <fullName evidence="1">Mitochondrial inner membrane protein OXA1</fullName>
    </submittedName>
</protein>
<dbReference type="AlphaFoldDB" id="A0A1J3GYU3"/>
<reference evidence="1" key="1">
    <citation type="submission" date="2016-07" db="EMBL/GenBank/DDBJ databases">
        <title>De novo transcriptome assembly of four accessions of the metal hyperaccumulator plant Noccaea caerulescens.</title>
        <authorList>
            <person name="Blande D."/>
            <person name="Halimaa P."/>
            <person name="Tervahauta A.I."/>
            <person name="Aarts M.G."/>
            <person name="Karenlampi S.O."/>
        </authorList>
    </citation>
    <scope>NUCLEOTIDE SEQUENCE</scope>
</reference>
<name>A0A1J3GYU3_NOCCA</name>